<feature type="region of interest" description="Disordered" evidence="8">
    <location>
        <begin position="2738"/>
        <end position="2780"/>
    </location>
</feature>
<feature type="compositionally biased region" description="Low complexity" evidence="8">
    <location>
        <begin position="2077"/>
        <end position="2086"/>
    </location>
</feature>
<dbReference type="Gene3D" id="3.90.540.10">
    <property type="entry name" value="Colicin/pyocin, DNase domain"/>
    <property type="match status" value="1"/>
</dbReference>
<evidence type="ECO:0000259" key="9">
    <source>
        <dbReference type="SMART" id="SM00912"/>
    </source>
</evidence>
<dbReference type="GO" id="GO:0004519">
    <property type="term" value="F:endonuclease activity"/>
    <property type="evidence" value="ECO:0007669"/>
    <property type="project" value="UniProtKB-KW"/>
</dbReference>
<proteinExistence type="inferred from homology"/>
<dbReference type="InterPro" id="IPR025157">
    <property type="entry name" value="Hemagglutinin_rpt"/>
</dbReference>
<evidence type="ECO:0000256" key="6">
    <source>
        <dbReference type="ARBA" id="ARBA00023022"/>
    </source>
</evidence>
<comment type="similarity">
    <text evidence="1">Belongs to the colicin/pyosin nuclease family.</text>
</comment>
<dbReference type="Pfam" id="PF21431">
    <property type="entry name" value="Col-Pyo_DNase"/>
    <property type="match status" value="1"/>
</dbReference>
<dbReference type="EMBL" id="JACZKO010000025">
    <property type="protein sequence ID" value="MBE0560731.1"/>
    <property type="molecule type" value="Genomic_DNA"/>
</dbReference>
<organism evidence="10 11">
    <name type="scientific">Brucella anthropi</name>
    <name type="common">Ochrobactrum anthropi</name>
    <dbReference type="NCBI Taxonomy" id="529"/>
    <lineage>
        <taxon>Bacteria</taxon>
        <taxon>Pseudomonadati</taxon>
        <taxon>Pseudomonadota</taxon>
        <taxon>Alphaproteobacteria</taxon>
        <taxon>Hyphomicrobiales</taxon>
        <taxon>Brucellaceae</taxon>
        <taxon>Brucella/Ochrobactrum group</taxon>
        <taxon>Brucella</taxon>
    </lineage>
</organism>
<evidence type="ECO:0000256" key="3">
    <source>
        <dbReference type="ARBA" id="ARBA00022722"/>
    </source>
</evidence>
<keyword evidence="2" id="KW-0929">Antimicrobial</keyword>
<feature type="region of interest" description="Disordered" evidence="8">
    <location>
        <begin position="1917"/>
        <end position="1944"/>
    </location>
</feature>
<evidence type="ECO:0000256" key="7">
    <source>
        <dbReference type="ARBA" id="ARBA00023048"/>
    </source>
</evidence>
<protein>
    <submittedName>
        <fullName evidence="10">Hemagglutinin repeat-containing protein</fullName>
    </submittedName>
</protein>
<keyword evidence="5" id="KW-0378">Hydrolase</keyword>
<keyword evidence="4" id="KW-0255">Endonuclease</keyword>
<dbReference type="Pfam" id="PF13332">
    <property type="entry name" value="Fil_haemagg_2"/>
    <property type="match status" value="5"/>
</dbReference>
<evidence type="ECO:0000256" key="2">
    <source>
        <dbReference type="ARBA" id="ARBA00022529"/>
    </source>
</evidence>
<sequence length="3371" mass="340333">MKCNSIRASVSNEAKTQADGRIMRLTSRIARQSVTTLLSGLLIFQPMLVQAQVAPDTGAPIGNQPGVGTAPNGVPLVDIVTPNGQGLSHNKYHDFNVGNPGLILNNHNGELGTSKLGGVTPGNANLKNSGPASVILNEVTSGNRSALKGAAEVFGGRADVIIANPNGITCDGCGFINTPRATLTTGTPDIDGTGRLSGFTVQGGDVTFGSKGGNFASGDGAVDLFDIVSRRVQIDGPVNGKHLRLSAGRQKFNYATGEATALDGADDASEFAIDGSALGAMQADRIKIVVTDKGAGVRMRNDMAANAGELTLSADGKISLGNASGRDGVFIKSKSRQVEAKKVTSKKRVVVKAAKGITLEAVAADEDVILNSDTGLLSIAGDAESLGNIELTSSGAIVTGNVAAAKNASLRAEQGITAGQINADGAANLTTTSGNIALSGTAKAGGGTLTVMATSGSISAASLVSFNNMALTAGTDIASGDILSGGAIVASARSLKAGNVVSGVDFAATNAANGSITLGSTGDMRLQTTGGVDVASLLSAGNLNVSGASIAAQNVTSHGIITIAGDTHVSGQLLGSANVSVTGANIKAAAIISGVDFAASKTTNGAIVVGSGGDIALTAAAGTIDVGTLLSAGNLLGNAATFKATNATNHGTTNISGATTISGQLLSGSDITINGTSIDLGTAVAGVDLAALANGNIVLANTAHTLDLTATAGNLAAQRLLSSGNTLASATGNLSANATAHGDLNLTAGGALTLSGQSLAGGNATLKAGSMNIGTLVSGVDFMATEQAGGALALTAGQSGQAVLTASGRIDAGSLLSAGSLAVNAGTFAATNVTSNDTATITGNTTISGQLLAGSDISATGPAINIGTVVAGVDLVALANGNIATGSTAHTLNLTATAGNVTANRLLSSGSTTASATGNLSANTIAHGNLNLTAGGTLNLSGQSLAGGNATLNAGTINVGTLVSGVDFAATEQSGGATTAGGSLILKTGTASAGQMTLGATGGSITADQLLSGGDLKAKAQENISYSSLQSFASADLNAVLGSISLDKNTVAKGNIALTLQSLDLSNNRSRLATAGTLIVNAASASLANSTLTFGGIALNLSGSANASNAKIRAVTADGGIGNIAITASTVTTTSATALLAANDLTLTLASLSNTGQFAANNNLTFNISGNFTNAPSGLVYAGQNGRLYVAGDLLNDQGAILVGNDLTIAANAAGGRNNSITNVSGLIQAGRDAVITTANLTNRRISTPTWSTYDVSSGVVSGFELNPYVRDKPFAYLETQDQNAYQLYPGVNPPLWSEYEPLLWSQAVLGDGSSYRAWTWTSENGPTEVGPIYRWILNNVPKGPDGKPIIDPDNPSKHFIVDHVIKGGGADLSTIYTWDGTSNISQTVRVQHFDRALDPEAMIRSGRNLTVDATTLNNSYSSIEAGGNAALKGSVLNNQGVTLTRTTTTTCNAQGTCSYYDANGNHIASRDIAQGTSVLSNVEALASASGNIKAAGNLDISGFATVNNSSAEGSVAGGVRLSTAPATNDPTSALNGLTAGGALFTPNAALDNLLAEKGISVAGNGLQAGSLPLSPSEIIAALGATAPNPSSGGFGGTIPGQVFLYETRAEFLDVSKFYGSGYFISRLGYMPEKTIPFLGDAYFENQLVDQQLRQLASQGLGHGSFIPGSDATEQMKVLLDRGADYAAANGLTIGDQLSPQMIANLTETLVWYEKKTINGIEVLVPTVYVANTDKANLTVAGALVSGGSVTMNVGEVNNSGAIAAKTDLKLAATNIKATGGSFNAGSDLSLSASQNLTLNAQTLTIGGQNVVNPDAMVTVGGNAALQAGETLKLQGAGVDVGGNATLAGRDVILDAQKVANDGSQNATGTRISAGGDTGIKAENDVTIIGSSAKAGGALDVTAENGSVNVVTTDVTRKSDDGYSKSTRTTQQGSELSSGGDTSINASQDVLISGSSVNSGGDTSIGAGGNVNITAAQNQTDTTFGRNNLAATTHTGSDINADGSVTVTAGSANGNINVIGSNIAAGDKATLQAGGDVTIAAATDSLTVDLQGTSKSGSFLSKKTQNVTGHRDSQTAVGSSVSGKGGVDIKSGGDSVISASKVQAGTEDRKADLNIDAGGNLIVSSGKDTVEGHDRNSSKGFLSKGSGKYDAYDETTVASELGASGNVNLGAGDNVAISGSKVMAGDNTAIEGDSVSIIGAQEAHDMESSQKKSGLGAGSGGGFYSIWGKEEKSSKENIVANVGSELSAGGDVSIKARETDVNIVGSKVEAGNDIALDAARDVNILPGAESYASEDKKKRSGFGIQLKSSEGSASIGIGFGSSKDETRQGAETNAGSSLSAGNNITINAGRDANLQAARVEAENDVAITAERDVNLLAAQDKTNYEHMHEELFAGITATVSTGLVSSAKSIADAAGKVANVSDGYSAANAGFAGLKAYDAINNLSSMVMPDANGNYGNIASASIGVGFEYSKSKENAESSIPVVTGIRGGNSVSIEAKSGDINSHGAQIVAGYDENGLLSGGAGDISLKAGNDINLESAQATNNSSASSKSAGASIGYSVGIGLGNATGGWTGSANGSSGKSNSYGTTQVNTHVTGTGNINIESGRDTNLKGAVVEGETITADVGRDLNIISVPDTGESSNKSSSFGVNGSLSGGTPKVTGVSPGFGTGSGETNWIGEQSGLFSKGEMDVYVEGNTHLGAGKIISESGDLKLDTGTLTHEDFSGSKKYEGFDIQANIDLTPKDADGNKQQQPDQTSQPKNSAEGTYQLDDTRQEVRATVGPGEIIVRDKEKQAELEASGQTEDLASLNRDPDKAYEITKDKHVEIEYYLSDTSLEAVRELAEKTVNYIDRLVEKGTLNENSAREARELAKRLEDIDPDSLAVCSGPQNGSLWDFVVGRAYAANGCTIRFKGELAGKTIGSEAYEAARQGILASAEQQIRQNLGTIQTLNNILARGGSLTASQQQQLADAQGRLQQQMSYYVLCSNNVNDLRNSGIVPNTPDFNSYFNVAAAYRQGGDAIAQQLEGLSQHSQEKLQELRKSNSSQFNGLMHLAYNSSTATLDAAFLLNGISQQTGLSQAERNRAINSAAGNLAKGLFQTGVAGINGLAGGQLNQIVAAVQVASANMSAEDRLVFANTLNSYANTHANTVASNVSTARIATIVALAAGPLAEASPAIAACLANLVCLNEAGVALGEMAAGEALGGGSLAVGSAAVATKQVENALEQAAKSIKLLPNPSTVGSAKRLEPGVASYGGNLPLIKDGVAWLKGSNGNAGKVPSQLAEQLAGKEFRNFDHFREEFWKAAANDPVLSKQFGKDSLREMVAGRAPYAPRTQQQGGRIKYELDHNQEIQSGGGVYDMNNIIVRTPLNHIKGK</sequence>
<dbReference type="InterPro" id="IPR008638">
    <property type="entry name" value="FhaB/CdiA-like_TPS"/>
</dbReference>
<evidence type="ECO:0000256" key="8">
    <source>
        <dbReference type="SAM" id="MobiDB-lite"/>
    </source>
</evidence>
<evidence type="ECO:0000256" key="4">
    <source>
        <dbReference type="ARBA" id="ARBA00022759"/>
    </source>
</evidence>
<feature type="compositionally biased region" description="Polar residues" evidence="8">
    <location>
        <begin position="2329"/>
        <end position="2342"/>
    </location>
</feature>
<feature type="region of interest" description="Disordered" evidence="8">
    <location>
        <begin position="2126"/>
        <end position="2145"/>
    </location>
</feature>
<dbReference type="GO" id="GO:0015936">
    <property type="term" value="P:coenzyme A metabolic process"/>
    <property type="evidence" value="ECO:0007669"/>
    <property type="project" value="InterPro"/>
</dbReference>
<dbReference type="GO" id="GO:0016787">
    <property type="term" value="F:hydrolase activity"/>
    <property type="evidence" value="ECO:0007669"/>
    <property type="project" value="UniProtKB-KW"/>
</dbReference>
<reference evidence="10" key="2">
    <citation type="submission" date="2020-10" db="EMBL/GenBank/DDBJ databases">
        <title>Enrichment of novel Verrucomicrobia, Bacteroidetes and Krumholzibacteria in an oxygen-limited, methane- and iron-fed bioreactor inoculated with Bothnian Sea sediments.</title>
        <authorList>
            <person name="Martins P.D."/>
            <person name="de Jong A."/>
            <person name="Lenstra W.K."/>
            <person name="van Helmond N.A.G.M."/>
            <person name="Slomp C.P."/>
            <person name="Jetten M.S.M."/>
            <person name="Welte C.U."/>
            <person name="Rasigraf O."/>
        </authorList>
    </citation>
    <scope>NUCLEOTIDE SEQUENCE</scope>
    <source>
        <strain evidence="10">MAG47</strain>
    </source>
</reference>
<feature type="region of interest" description="Disordered" evidence="8">
    <location>
        <begin position="2066"/>
        <end position="2086"/>
    </location>
</feature>
<reference evidence="10" key="1">
    <citation type="submission" date="2020-09" db="EMBL/GenBank/DDBJ databases">
        <authorList>
            <person name="Dalcin Martins P."/>
        </authorList>
    </citation>
    <scope>NUCLEOTIDE SEQUENCE</scope>
    <source>
        <strain evidence="10">MAG47</strain>
    </source>
</reference>
<evidence type="ECO:0000256" key="5">
    <source>
        <dbReference type="ARBA" id="ARBA00022801"/>
    </source>
</evidence>
<comment type="caution">
    <text evidence="10">The sequence shown here is derived from an EMBL/GenBank/DDBJ whole genome shotgun (WGS) entry which is preliminary data.</text>
</comment>
<dbReference type="InterPro" id="IPR012334">
    <property type="entry name" value="Pectin_lyas_fold"/>
</dbReference>
<dbReference type="Proteomes" id="UP000642265">
    <property type="component" value="Unassembled WGS sequence"/>
</dbReference>
<dbReference type="NCBIfam" id="TIGR01901">
    <property type="entry name" value="adhes_NPXG"/>
    <property type="match status" value="1"/>
</dbReference>
<dbReference type="GO" id="GO:0042742">
    <property type="term" value="P:defense response to bacterium"/>
    <property type="evidence" value="ECO:0007669"/>
    <property type="project" value="UniProtKB-KW"/>
</dbReference>
<dbReference type="InterPro" id="IPR011050">
    <property type="entry name" value="Pectin_lyase_fold/virulence"/>
</dbReference>
<name>A0A8I0TA02_BRUAN</name>
<keyword evidence="6" id="KW-0044">Antibiotic</keyword>
<gene>
    <name evidence="10" type="ORF">IH622_07910</name>
</gene>
<evidence type="ECO:0000313" key="10">
    <source>
        <dbReference type="EMBL" id="MBE0560731.1"/>
    </source>
</evidence>
<dbReference type="InterPro" id="IPR037146">
    <property type="entry name" value="Colicin/pyocin_DNase_dom_sf"/>
</dbReference>
<keyword evidence="7" id="KW-0078">Bacteriocin</keyword>
<feature type="compositionally biased region" description="Polar residues" evidence="8">
    <location>
        <begin position="2746"/>
        <end position="2763"/>
    </location>
</feature>
<accession>A0A8I0TA02</accession>
<dbReference type="InterPro" id="IPR002202">
    <property type="entry name" value="HMG_CoA_Rdtase"/>
</dbReference>
<evidence type="ECO:0000313" key="11">
    <source>
        <dbReference type="Proteomes" id="UP000642265"/>
    </source>
</evidence>
<feature type="domain" description="Filamentous haemagglutinin FhaB/tRNA nuclease CdiA-like TPS" evidence="9">
    <location>
        <begin position="71"/>
        <end position="193"/>
    </location>
</feature>
<keyword evidence="3" id="KW-0540">Nuclease</keyword>
<feature type="compositionally biased region" description="Polar residues" evidence="8">
    <location>
        <begin position="1924"/>
        <end position="1944"/>
    </location>
</feature>
<dbReference type="GO" id="GO:0004420">
    <property type="term" value="F:hydroxymethylglutaryl-CoA reductase (NADPH) activity"/>
    <property type="evidence" value="ECO:0007669"/>
    <property type="project" value="InterPro"/>
</dbReference>
<evidence type="ECO:0000256" key="1">
    <source>
        <dbReference type="ARBA" id="ARBA00006811"/>
    </source>
</evidence>
<dbReference type="InterPro" id="IPR044925">
    <property type="entry name" value="His-Me_finger_sf"/>
</dbReference>
<feature type="compositionally biased region" description="Basic and acidic residues" evidence="8">
    <location>
        <begin position="2128"/>
        <end position="2137"/>
    </location>
</feature>
<dbReference type="SUPFAM" id="SSF54060">
    <property type="entry name" value="His-Me finger endonucleases"/>
    <property type="match status" value="1"/>
</dbReference>
<dbReference type="Pfam" id="PF05860">
    <property type="entry name" value="TPS"/>
    <property type="match status" value="1"/>
</dbReference>
<dbReference type="SMART" id="SM00912">
    <property type="entry name" value="Haemagg_act"/>
    <property type="match status" value="1"/>
</dbReference>
<dbReference type="SUPFAM" id="SSF51126">
    <property type="entry name" value="Pectin lyase-like"/>
    <property type="match status" value="1"/>
</dbReference>
<dbReference type="PROSITE" id="PS50065">
    <property type="entry name" value="HMG_COA_REDUCTASE_4"/>
    <property type="match status" value="1"/>
</dbReference>
<dbReference type="GO" id="GO:0031640">
    <property type="term" value="P:killing of cells of another organism"/>
    <property type="evidence" value="ECO:0007669"/>
    <property type="project" value="UniProtKB-KW"/>
</dbReference>
<feature type="region of interest" description="Disordered" evidence="8">
    <location>
        <begin position="2317"/>
        <end position="2342"/>
    </location>
</feature>
<dbReference type="Gene3D" id="2.160.20.10">
    <property type="entry name" value="Single-stranded right-handed beta-helix, Pectin lyase-like"/>
    <property type="match status" value="1"/>
</dbReference>